<evidence type="ECO:0000313" key="3">
    <source>
        <dbReference type="Proteomes" id="UP000663859"/>
    </source>
</evidence>
<feature type="compositionally biased region" description="Polar residues" evidence="1">
    <location>
        <begin position="113"/>
        <end position="129"/>
    </location>
</feature>
<proteinExistence type="predicted"/>
<evidence type="ECO:0000313" key="2">
    <source>
        <dbReference type="EMBL" id="CAF0704894.1"/>
    </source>
</evidence>
<dbReference type="EMBL" id="CAJNOB010000070">
    <property type="protein sequence ID" value="CAF0704894.1"/>
    <property type="molecule type" value="Genomic_DNA"/>
</dbReference>
<gene>
    <name evidence="2" type="ORF">MPNT_80011</name>
</gene>
<protein>
    <submittedName>
        <fullName evidence="2">Uncharacterized protein</fullName>
    </submittedName>
</protein>
<dbReference type="AlphaFoldDB" id="A0A8J2FTV3"/>
<sequence>MFSLTRRGLRVTAEQGELLKTYAALYGRAQWVFLQDAGSCFAEENYAILPAAVRLGRPRVPCPPGPSVKEKSLRSASRGPSSLIRLRSGIRSAEKLFREPEKRSLHRTDGRAQANTWFSSASASPTASK</sequence>
<reference evidence="2" key="1">
    <citation type="submission" date="2021-02" db="EMBL/GenBank/DDBJ databases">
        <authorList>
            <person name="Cremers G."/>
            <person name="Picone N."/>
        </authorList>
    </citation>
    <scope>NUCLEOTIDE SEQUENCE</scope>
    <source>
        <strain evidence="2">PQ17</strain>
    </source>
</reference>
<dbReference type="Proteomes" id="UP000663859">
    <property type="component" value="Unassembled WGS sequence"/>
</dbReference>
<comment type="caution">
    <text evidence="2">The sequence shown here is derived from an EMBL/GenBank/DDBJ whole genome shotgun (WGS) entry which is preliminary data.</text>
</comment>
<feature type="compositionally biased region" description="Basic and acidic residues" evidence="1">
    <location>
        <begin position="97"/>
        <end position="110"/>
    </location>
</feature>
<feature type="region of interest" description="Disordered" evidence="1">
    <location>
        <begin position="97"/>
        <end position="129"/>
    </location>
</feature>
<name>A0A8J2FTV3_9BACT</name>
<organism evidence="2 3">
    <name type="scientific">Candidatus Methylacidithermus pantelleriae</name>
    <dbReference type="NCBI Taxonomy" id="2744239"/>
    <lineage>
        <taxon>Bacteria</taxon>
        <taxon>Pseudomonadati</taxon>
        <taxon>Verrucomicrobiota</taxon>
        <taxon>Methylacidiphilae</taxon>
        <taxon>Methylacidiphilales</taxon>
        <taxon>Methylacidiphilaceae</taxon>
        <taxon>Candidatus Methylacidithermus</taxon>
    </lineage>
</organism>
<accession>A0A8J2FTV3</accession>
<evidence type="ECO:0000256" key="1">
    <source>
        <dbReference type="SAM" id="MobiDB-lite"/>
    </source>
</evidence>
<feature type="region of interest" description="Disordered" evidence="1">
    <location>
        <begin position="59"/>
        <end position="81"/>
    </location>
</feature>
<keyword evidence="3" id="KW-1185">Reference proteome</keyword>